<dbReference type="RefSeq" id="WP_079473435.1">
    <property type="nucleotide sequence ID" value="NZ_FUZZ01000006.1"/>
</dbReference>
<accession>A0A1T5PC18</accession>
<gene>
    <name evidence="1" type="ORF">SAMN05660461_6192</name>
</gene>
<keyword evidence="2" id="KW-1185">Reference proteome</keyword>
<name>A0A1T5PC18_9BACT</name>
<protein>
    <recommendedName>
        <fullName evidence="3">DUF5018 domain-containing protein</fullName>
    </recommendedName>
</protein>
<reference evidence="1 2" key="1">
    <citation type="submission" date="2017-02" db="EMBL/GenBank/DDBJ databases">
        <authorList>
            <person name="Peterson S.W."/>
        </authorList>
    </citation>
    <scope>NUCLEOTIDE SEQUENCE [LARGE SCALE GENOMIC DNA]</scope>
    <source>
        <strain evidence="1 2">DSM 18108</strain>
    </source>
</reference>
<sequence length="343" mass="37505">MNRITRLIYWGLLTAGIALITSCKKETAYADSPYNKIENFAITTSGTGLINAAINGDSILVYWPAYAALPATVSPVIRVSDNATITPASGTPVNLVTGTKFTVKSQSGAVKDYFLKLVLNQPGIQFNENISYTAPKGGTFSISTNRDVKYLVEDVASTKAWLVNTAGKEEALNIVFQVRNNIHYVDVTIPENISFSEGAYKLKFTSGQVSAVTGEALVGIIYPESRRPKAAPLTTSITVKRSGNITFSGTSFVDMKDARVYGYKADWSEREIGTFTLESFTETTATYKVPADFPKGTYELGGFDDKGMGIQLRTSDFFSFWSWMNTRKNYVEVTGSVTITITD</sequence>
<proteinExistence type="predicted"/>
<dbReference type="STRING" id="393003.SAMN05660461_6192"/>
<evidence type="ECO:0008006" key="3">
    <source>
        <dbReference type="Google" id="ProtNLM"/>
    </source>
</evidence>
<organism evidence="1 2">
    <name type="scientific">Chitinophaga ginsengisegetis</name>
    <dbReference type="NCBI Taxonomy" id="393003"/>
    <lineage>
        <taxon>Bacteria</taxon>
        <taxon>Pseudomonadati</taxon>
        <taxon>Bacteroidota</taxon>
        <taxon>Chitinophagia</taxon>
        <taxon>Chitinophagales</taxon>
        <taxon>Chitinophagaceae</taxon>
        <taxon>Chitinophaga</taxon>
    </lineage>
</organism>
<evidence type="ECO:0000313" key="2">
    <source>
        <dbReference type="Proteomes" id="UP000190166"/>
    </source>
</evidence>
<evidence type="ECO:0000313" key="1">
    <source>
        <dbReference type="EMBL" id="SKD10285.1"/>
    </source>
</evidence>
<dbReference type="PROSITE" id="PS51257">
    <property type="entry name" value="PROKAR_LIPOPROTEIN"/>
    <property type="match status" value="1"/>
</dbReference>
<dbReference type="EMBL" id="FUZZ01000006">
    <property type="protein sequence ID" value="SKD10285.1"/>
    <property type="molecule type" value="Genomic_DNA"/>
</dbReference>
<dbReference type="Proteomes" id="UP000190166">
    <property type="component" value="Unassembled WGS sequence"/>
</dbReference>
<dbReference type="AlphaFoldDB" id="A0A1T5PC18"/>
<dbReference type="Gene3D" id="2.60.40.2340">
    <property type="match status" value="1"/>
</dbReference>